<evidence type="ECO:0000313" key="5">
    <source>
        <dbReference type="EMBL" id="URZ11475.1"/>
    </source>
</evidence>
<dbReference type="Proteomes" id="UP000190951">
    <property type="component" value="Chromosome"/>
</dbReference>
<dbReference type="SUPFAM" id="SSF52540">
    <property type="entry name" value="P-loop containing nucleoside triphosphate hydrolases"/>
    <property type="match status" value="2"/>
</dbReference>
<evidence type="ECO:0000313" key="6">
    <source>
        <dbReference type="Proteomes" id="UP000190951"/>
    </source>
</evidence>
<protein>
    <recommendedName>
        <fullName evidence="3">Nuclease SbcCD subunit C</fullName>
    </recommendedName>
</protein>
<dbReference type="InterPro" id="IPR027417">
    <property type="entry name" value="P-loop_NTPase"/>
</dbReference>
<dbReference type="Gene3D" id="1.10.287.1490">
    <property type="match status" value="1"/>
</dbReference>
<dbReference type="Pfam" id="PF13476">
    <property type="entry name" value="AAA_23"/>
    <property type="match status" value="1"/>
</dbReference>
<gene>
    <name evidence="5" type="ORF">CROST_021920</name>
</gene>
<accession>A0A1S8L072</accession>
<keyword evidence="6" id="KW-1185">Reference proteome</keyword>
<evidence type="ECO:0000256" key="2">
    <source>
        <dbReference type="ARBA" id="ARBA00011322"/>
    </source>
</evidence>
<dbReference type="GO" id="GO:0016887">
    <property type="term" value="F:ATP hydrolysis activity"/>
    <property type="evidence" value="ECO:0007669"/>
    <property type="project" value="InterPro"/>
</dbReference>
<dbReference type="EMBL" id="CP096983">
    <property type="protein sequence ID" value="URZ11475.1"/>
    <property type="molecule type" value="Genomic_DNA"/>
</dbReference>
<comment type="similarity">
    <text evidence="1">Belongs to the SMC family. SbcC subfamily.</text>
</comment>
<comment type="subunit">
    <text evidence="2">Heterodimer of SbcC and SbcD.</text>
</comment>
<dbReference type="RefSeq" id="WP_077832788.1">
    <property type="nucleotide sequence ID" value="NZ_CP096983.1"/>
</dbReference>
<feature type="domain" description="Rad50/SbcC-type AAA" evidence="4">
    <location>
        <begin position="10"/>
        <end position="221"/>
    </location>
</feature>
<dbReference type="KEGG" id="crw:CROST_021920"/>
<organism evidence="5 6">
    <name type="scientific">Clostridium felsineum</name>
    <dbReference type="NCBI Taxonomy" id="36839"/>
    <lineage>
        <taxon>Bacteria</taxon>
        <taxon>Bacillati</taxon>
        <taxon>Bacillota</taxon>
        <taxon>Clostridia</taxon>
        <taxon>Eubacteriales</taxon>
        <taxon>Clostridiaceae</taxon>
        <taxon>Clostridium</taxon>
    </lineage>
</organism>
<evidence type="ECO:0000256" key="1">
    <source>
        <dbReference type="ARBA" id="ARBA00006930"/>
    </source>
</evidence>
<dbReference type="STRING" id="84029.CROST_36020"/>
<name>A0A1S8L072_9CLOT</name>
<dbReference type="InterPro" id="IPR038729">
    <property type="entry name" value="Rad50/SbcC_AAA"/>
</dbReference>
<dbReference type="PANTHER" id="PTHR32114">
    <property type="entry name" value="ABC TRANSPORTER ABCH.3"/>
    <property type="match status" value="1"/>
</dbReference>
<evidence type="ECO:0000256" key="3">
    <source>
        <dbReference type="ARBA" id="ARBA00013368"/>
    </source>
</evidence>
<dbReference type="GO" id="GO:0006302">
    <property type="term" value="P:double-strand break repair"/>
    <property type="evidence" value="ECO:0007669"/>
    <property type="project" value="InterPro"/>
</dbReference>
<proteinExistence type="inferred from homology"/>
<reference evidence="5 6" key="1">
    <citation type="submission" date="2022-04" db="EMBL/GenBank/DDBJ databases">
        <title>Genome sequence of C. roseum typestrain.</title>
        <authorList>
            <person name="Poehlein A."/>
            <person name="Schoch T."/>
            <person name="Duerre P."/>
            <person name="Daniel R."/>
        </authorList>
    </citation>
    <scope>NUCLEOTIDE SEQUENCE [LARGE SCALE GENOMIC DNA]</scope>
    <source>
        <strain evidence="5 6">DSM 7320</strain>
    </source>
</reference>
<dbReference type="AlphaFoldDB" id="A0A1S8L072"/>
<sequence length="653" mass="75670">MSKTIILKGLYLKNFKGIKELDIDFGKVTNIFGDNGYGKTTVFDAFTWLLFDKDSQDRSKFDVQPLDGNNNVIHMLETEVTGAIEIDGVKTILKKVLKEKWVKKRGEVESELKGTETSYYVDEAPFKQGEYKKMIQSITGDENIFKLLTNPLYFSLGLKWQDRRKIIFNLNGDVDISDVINYKSSLGELQNYLNPNEDIEIFKKRIKAQIAKLKKDKENIPARVDECSRSIRSDIDFELQETNKKNLTDNIKVLDEQILDSSKVDDEILEKRKKLYDLKANLNSLEFKLNSKAQEPLKELKQKKNKLEQNNHSIGLKADRIKNELKLNEDNISILETSIADLKKQWYEVNAKTLEFSKNEFICPTCKREFEAADIEAKKQEMTENFNQDKSNKLKKINDEGQFKTNNLNTLKQEVEQLKNEYDTYLKQLFELSEEKKVLDKQILEFKPNFDFSNNQEYQELKKEIADLEAELAKPSDTNSQVQEIRHKKSNLEIELDGINNLLSYKEQNKALEDRKAELMREEKKLAQQIAALEKQEYLTEEFTRTKVELLESGINNRFKYVKFKLFETQVNGALNETCEALIDGVPFSNANTASQYNAGIDIINALSKFYEVQAPIFLDNRESVSKIIPSNSQIVNLIVSDDKKLRVESEEI</sequence>
<dbReference type="Gene3D" id="3.40.50.300">
    <property type="entry name" value="P-loop containing nucleotide triphosphate hydrolases"/>
    <property type="match status" value="1"/>
</dbReference>
<dbReference type="PANTHER" id="PTHR32114:SF2">
    <property type="entry name" value="ABC TRANSPORTER ABCH.3"/>
    <property type="match status" value="1"/>
</dbReference>
<evidence type="ECO:0000259" key="4">
    <source>
        <dbReference type="Pfam" id="PF13476"/>
    </source>
</evidence>